<gene>
    <name evidence="2" type="ORF">FIBSPDRAFT_855065</name>
</gene>
<name>A0A166PI78_9AGAM</name>
<dbReference type="EMBL" id="KV417516">
    <property type="protein sequence ID" value="KZP26122.1"/>
    <property type="molecule type" value="Genomic_DNA"/>
</dbReference>
<reference evidence="2 3" key="1">
    <citation type="journal article" date="2016" name="Mol. Biol. Evol.">
        <title>Comparative Genomics of Early-Diverging Mushroom-Forming Fungi Provides Insights into the Origins of Lignocellulose Decay Capabilities.</title>
        <authorList>
            <person name="Nagy L.G."/>
            <person name="Riley R."/>
            <person name="Tritt A."/>
            <person name="Adam C."/>
            <person name="Daum C."/>
            <person name="Floudas D."/>
            <person name="Sun H."/>
            <person name="Yadav J.S."/>
            <person name="Pangilinan J."/>
            <person name="Larsson K.H."/>
            <person name="Matsuura K."/>
            <person name="Barry K."/>
            <person name="Labutti K."/>
            <person name="Kuo R."/>
            <person name="Ohm R.A."/>
            <person name="Bhattacharya S.S."/>
            <person name="Shirouzu T."/>
            <person name="Yoshinaga Y."/>
            <person name="Martin F.M."/>
            <person name="Grigoriev I.V."/>
            <person name="Hibbett D.S."/>
        </authorList>
    </citation>
    <scope>NUCLEOTIDE SEQUENCE [LARGE SCALE GENOMIC DNA]</scope>
    <source>
        <strain evidence="2 3">CBS 109695</strain>
    </source>
</reference>
<protein>
    <submittedName>
        <fullName evidence="2">Uncharacterized protein</fullName>
    </submittedName>
</protein>
<evidence type="ECO:0000256" key="1">
    <source>
        <dbReference type="SAM" id="MobiDB-lite"/>
    </source>
</evidence>
<dbReference type="AlphaFoldDB" id="A0A166PI78"/>
<dbReference type="Proteomes" id="UP000076532">
    <property type="component" value="Unassembled WGS sequence"/>
</dbReference>
<organism evidence="2 3">
    <name type="scientific">Athelia psychrophila</name>
    <dbReference type="NCBI Taxonomy" id="1759441"/>
    <lineage>
        <taxon>Eukaryota</taxon>
        <taxon>Fungi</taxon>
        <taxon>Dikarya</taxon>
        <taxon>Basidiomycota</taxon>
        <taxon>Agaricomycotina</taxon>
        <taxon>Agaricomycetes</taxon>
        <taxon>Agaricomycetidae</taxon>
        <taxon>Atheliales</taxon>
        <taxon>Atheliaceae</taxon>
        <taxon>Athelia</taxon>
    </lineage>
</organism>
<feature type="region of interest" description="Disordered" evidence="1">
    <location>
        <begin position="55"/>
        <end position="74"/>
    </location>
</feature>
<proteinExistence type="predicted"/>
<keyword evidence="3" id="KW-1185">Reference proteome</keyword>
<evidence type="ECO:0000313" key="3">
    <source>
        <dbReference type="Proteomes" id="UP000076532"/>
    </source>
</evidence>
<feature type="non-terminal residue" evidence="2">
    <location>
        <position position="74"/>
    </location>
</feature>
<evidence type="ECO:0000313" key="2">
    <source>
        <dbReference type="EMBL" id="KZP26122.1"/>
    </source>
</evidence>
<accession>A0A166PI78</accession>
<sequence length="74" mass="8637">MWAAQGSAWFEISDPVLRHTHVWKSRYMRRLSRASMRILVMLGFCSPRATGHYRISGSRMGTPTEQLRREEEGI</sequence>